<keyword evidence="5" id="KW-0677">Repeat</keyword>
<dbReference type="FunFam" id="2.60.40.60:FF:000070">
    <property type="entry name" value="protocadherin-15 isoform X1"/>
    <property type="match status" value="1"/>
</dbReference>
<dbReference type="PROSITE" id="PS00232">
    <property type="entry name" value="CADHERIN_1"/>
    <property type="match status" value="4"/>
</dbReference>
<feature type="domain" description="Cadherin" evidence="15">
    <location>
        <begin position="808"/>
        <end position="912"/>
    </location>
</feature>
<dbReference type="PANTHER" id="PTHR24025:SF23">
    <property type="entry name" value="NEURAL-CADHERIN"/>
    <property type="match status" value="1"/>
</dbReference>
<keyword evidence="2" id="KW-1003">Cell membrane</keyword>
<evidence type="ECO:0000256" key="6">
    <source>
        <dbReference type="ARBA" id="ARBA00022837"/>
    </source>
</evidence>
<evidence type="ECO:0000256" key="7">
    <source>
        <dbReference type="ARBA" id="ARBA00022889"/>
    </source>
</evidence>
<dbReference type="FunFam" id="2.60.40.60:FF:000047">
    <property type="entry name" value="protocadherin-15 isoform X1"/>
    <property type="match status" value="1"/>
</dbReference>
<dbReference type="PANTHER" id="PTHR24025">
    <property type="entry name" value="DESMOGLEIN FAMILY MEMBER"/>
    <property type="match status" value="1"/>
</dbReference>
<feature type="region of interest" description="Disordered" evidence="13">
    <location>
        <begin position="1511"/>
        <end position="1535"/>
    </location>
</feature>
<dbReference type="InterPro" id="IPR050971">
    <property type="entry name" value="Cadherin-domain_protein"/>
</dbReference>
<dbReference type="GO" id="GO:0050953">
    <property type="term" value="P:sensory perception of light stimulus"/>
    <property type="evidence" value="ECO:0007669"/>
    <property type="project" value="UniProtKB-ARBA"/>
</dbReference>
<keyword evidence="7" id="KW-0130">Cell adhesion</keyword>
<evidence type="ECO:0000256" key="4">
    <source>
        <dbReference type="ARBA" id="ARBA00022729"/>
    </source>
</evidence>
<dbReference type="Gene3D" id="2.60.40.3430">
    <property type="match status" value="1"/>
</dbReference>
<dbReference type="InterPro" id="IPR056989">
    <property type="entry name" value="PCDH15_12th_dom"/>
</dbReference>
<keyword evidence="4" id="KW-0732">Signal</keyword>
<dbReference type="InterPro" id="IPR002126">
    <property type="entry name" value="Cadherin-like_dom"/>
</dbReference>
<dbReference type="Ensembl" id="ENSOKIT00005061982.1">
    <property type="protein sequence ID" value="ENSOKIP00005058312.1"/>
    <property type="gene ID" value="ENSOKIG00005024144.1"/>
</dbReference>
<evidence type="ECO:0000313" key="17">
    <source>
        <dbReference type="Proteomes" id="UP000694557"/>
    </source>
</evidence>
<feature type="domain" description="Cadherin" evidence="15">
    <location>
        <begin position="383"/>
        <end position="496"/>
    </location>
</feature>
<feature type="domain" description="Cadherin" evidence="15">
    <location>
        <begin position="913"/>
        <end position="1021"/>
    </location>
</feature>
<feature type="compositionally biased region" description="Low complexity" evidence="13">
    <location>
        <begin position="1608"/>
        <end position="1622"/>
    </location>
</feature>
<dbReference type="FunFam" id="2.60.40.60:FF:000020">
    <property type="entry name" value="Dachsous cadherin-related 1b"/>
    <property type="match status" value="1"/>
</dbReference>
<dbReference type="InterPro" id="IPR041149">
    <property type="entry name" value="EC_dom"/>
</dbReference>
<feature type="transmembrane region" description="Helical" evidence="14">
    <location>
        <begin position="1360"/>
        <end position="1383"/>
    </location>
</feature>
<feature type="domain" description="Cadherin" evidence="15">
    <location>
        <begin position="135"/>
        <end position="252"/>
    </location>
</feature>
<dbReference type="Proteomes" id="UP000694557">
    <property type="component" value="Unassembled WGS sequence"/>
</dbReference>
<organism evidence="16 17">
    <name type="scientific">Oncorhynchus kisutch</name>
    <name type="common">Coho salmon</name>
    <name type="synonym">Salmo kisutch</name>
    <dbReference type="NCBI Taxonomy" id="8019"/>
    <lineage>
        <taxon>Eukaryota</taxon>
        <taxon>Metazoa</taxon>
        <taxon>Chordata</taxon>
        <taxon>Craniata</taxon>
        <taxon>Vertebrata</taxon>
        <taxon>Euteleostomi</taxon>
        <taxon>Actinopterygii</taxon>
        <taxon>Neopterygii</taxon>
        <taxon>Teleostei</taxon>
        <taxon>Protacanthopterygii</taxon>
        <taxon>Salmoniformes</taxon>
        <taxon>Salmonidae</taxon>
        <taxon>Salmoninae</taxon>
        <taxon>Oncorhynchus</taxon>
    </lineage>
</organism>
<evidence type="ECO:0000256" key="10">
    <source>
        <dbReference type="ARBA" id="ARBA00023157"/>
    </source>
</evidence>
<dbReference type="SMART" id="SM00112">
    <property type="entry name" value="CA"/>
    <property type="match status" value="11"/>
</dbReference>
<dbReference type="Pfam" id="PF00028">
    <property type="entry name" value="Cadherin"/>
    <property type="match status" value="9"/>
</dbReference>
<dbReference type="GO" id="GO:0007605">
    <property type="term" value="P:sensory perception of sound"/>
    <property type="evidence" value="ECO:0007669"/>
    <property type="project" value="InterPro"/>
</dbReference>
<dbReference type="FunFam" id="2.60.40.60:FF:000050">
    <property type="entry name" value="protocadherin-15 isoform X1"/>
    <property type="match status" value="1"/>
</dbReference>
<name>A0A8C7MJ02_ONCKI</name>
<reference evidence="16" key="2">
    <citation type="submission" date="2025-09" db="UniProtKB">
        <authorList>
            <consortium name="Ensembl"/>
        </authorList>
    </citation>
    <scope>IDENTIFICATION</scope>
</reference>
<dbReference type="GO" id="GO:0005886">
    <property type="term" value="C:plasma membrane"/>
    <property type="evidence" value="ECO:0007669"/>
    <property type="project" value="UniProtKB-SubCell"/>
</dbReference>
<dbReference type="FunFam" id="2.60.40.60:FF:000049">
    <property type="entry name" value="protocadherin-15 isoform X1"/>
    <property type="match status" value="1"/>
</dbReference>
<feature type="domain" description="Cadherin" evidence="15">
    <location>
        <begin position="1131"/>
        <end position="1246"/>
    </location>
</feature>
<dbReference type="InterPro" id="IPR030718">
    <property type="entry name" value="EC_dom_sf"/>
</dbReference>
<keyword evidence="10" id="KW-1015">Disulfide bond</keyword>
<evidence type="ECO:0000256" key="14">
    <source>
        <dbReference type="SAM" id="Phobius"/>
    </source>
</evidence>
<keyword evidence="17" id="KW-1185">Reference proteome</keyword>
<evidence type="ECO:0000259" key="15">
    <source>
        <dbReference type="PROSITE" id="PS50268"/>
    </source>
</evidence>
<dbReference type="GO" id="GO:0009653">
    <property type="term" value="P:anatomical structure morphogenesis"/>
    <property type="evidence" value="ECO:0007669"/>
    <property type="project" value="UniProtKB-ARBA"/>
</dbReference>
<dbReference type="SUPFAM" id="SSF49313">
    <property type="entry name" value="Cadherin-like"/>
    <property type="match status" value="10"/>
</dbReference>
<feature type="domain" description="Cadherin" evidence="15">
    <location>
        <begin position="604"/>
        <end position="704"/>
    </location>
</feature>
<dbReference type="GeneTree" id="ENSGT00940000156675"/>
<dbReference type="FunFam" id="2.60.40.60:FF:000057">
    <property type="entry name" value="protocadherin-15 isoform X1"/>
    <property type="match status" value="1"/>
</dbReference>
<dbReference type="InterPro" id="IPR020894">
    <property type="entry name" value="Cadherin_CS"/>
</dbReference>
<protein>
    <recommendedName>
        <fullName evidence="11">Protocadherin-15</fullName>
    </recommendedName>
</protein>
<feature type="domain" description="Cadherin" evidence="15">
    <location>
        <begin position="25"/>
        <end position="134"/>
    </location>
</feature>
<comment type="subcellular location">
    <subcellularLocation>
        <location evidence="1">Cell membrane</location>
        <topology evidence="1">Single-pass type I membrane protein</topology>
    </subcellularLocation>
</comment>
<dbReference type="FunFam" id="2.60.40.60:FF:000048">
    <property type="entry name" value="protocadherin-15 isoform X1"/>
    <property type="match status" value="1"/>
</dbReference>
<evidence type="ECO:0000256" key="2">
    <source>
        <dbReference type="ARBA" id="ARBA00022475"/>
    </source>
</evidence>
<dbReference type="GO" id="GO:0048839">
    <property type="term" value="P:inner ear development"/>
    <property type="evidence" value="ECO:0007669"/>
    <property type="project" value="InterPro"/>
</dbReference>
<keyword evidence="9 14" id="KW-0472">Membrane</keyword>
<feature type="compositionally biased region" description="Basic and acidic residues" evidence="13">
    <location>
        <begin position="1650"/>
        <end position="1665"/>
    </location>
</feature>
<reference evidence="16" key="1">
    <citation type="submission" date="2025-08" db="UniProtKB">
        <authorList>
            <consortium name="Ensembl"/>
        </authorList>
    </citation>
    <scope>IDENTIFICATION</scope>
</reference>
<feature type="compositionally biased region" description="Polar residues" evidence="13">
    <location>
        <begin position="1593"/>
        <end position="1607"/>
    </location>
</feature>
<dbReference type="GO" id="GO:0005509">
    <property type="term" value="F:calcium ion binding"/>
    <property type="evidence" value="ECO:0007669"/>
    <property type="project" value="UniProtKB-UniRule"/>
</dbReference>
<dbReference type="GO" id="GO:0005911">
    <property type="term" value="C:cell-cell junction"/>
    <property type="evidence" value="ECO:0007669"/>
    <property type="project" value="TreeGrafter"/>
</dbReference>
<evidence type="ECO:0000256" key="3">
    <source>
        <dbReference type="ARBA" id="ARBA00022692"/>
    </source>
</evidence>
<gene>
    <name evidence="16" type="primary">PCDH15</name>
    <name evidence="16" type="synonym">pcdh15b</name>
</gene>
<keyword evidence="8 14" id="KW-1133">Transmembrane helix</keyword>
<dbReference type="FunFam" id="2.60.40.60:FF:000055">
    <property type="entry name" value="protocadherin-15 isoform X1"/>
    <property type="match status" value="1"/>
</dbReference>
<feature type="domain" description="Cadherin" evidence="15">
    <location>
        <begin position="706"/>
        <end position="807"/>
    </location>
</feature>
<keyword evidence="6 12" id="KW-0106">Calcium</keyword>
<dbReference type="GO" id="GO:0050957">
    <property type="term" value="P:equilibrioception"/>
    <property type="evidence" value="ECO:0007669"/>
    <property type="project" value="UniProtKB-ARBA"/>
</dbReference>
<proteinExistence type="predicted"/>
<evidence type="ECO:0000256" key="11">
    <source>
        <dbReference type="ARBA" id="ARBA00072302"/>
    </source>
</evidence>
<evidence type="ECO:0000256" key="1">
    <source>
        <dbReference type="ARBA" id="ARBA00004251"/>
    </source>
</evidence>
<feature type="region of interest" description="Disordered" evidence="13">
    <location>
        <begin position="1592"/>
        <end position="1685"/>
    </location>
</feature>
<evidence type="ECO:0000256" key="12">
    <source>
        <dbReference type="PROSITE-ProRule" id="PRU00043"/>
    </source>
</evidence>
<dbReference type="GO" id="GO:0032420">
    <property type="term" value="C:stereocilium"/>
    <property type="evidence" value="ECO:0007669"/>
    <property type="project" value="InterPro"/>
</dbReference>
<dbReference type="FunFam" id="2.60.40.3430:FF:000001">
    <property type="entry name" value="protocadherin-15 isoform X1"/>
    <property type="match status" value="1"/>
</dbReference>
<evidence type="ECO:0000256" key="13">
    <source>
        <dbReference type="SAM" id="MobiDB-lite"/>
    </source>
</evidence>
<dbReference type="GO" id="GO:0007156">
    <property type="term" value="P:homophilic cell adhesion via plasma membrane adhesion molecules"/>
    <property type="evidence" value="ECO:0007669"/>
    <property type="project" value="InterPro"/>
</dbReference>
<feature type="domain" description="Cadherin" evidence="15">
    <location>
        <begin position="497"/>
        <end position="603"/>
    </location>
</feature>
<feature type="domain" description="Cadherin" evidence="15">
    <location>
        <begin position="265"/>
        <end position="382"/>
    </location>
</feature>
<feature type="domain" description="Cadherin" evidence="15">
    <location>
        <begin position="1031"/>
        <end position="1130"/>
    </location>
</feature>
<dbReference type="FunFam" id="2.60.40.60:FF:000033">
    <property type="entry name" value="FAT atypical cadherin 1"/>
    <property type="match status" value="1"/>
</dbReference>
<dbReference type="Pfam" id="PF18432">
    <property type="entry name" value="ECD"/>
    <property type="match status" value="1"/>
</dbReference>
<dbReference type="PRINTS" id="PR00205">
    <property type="entry name" value="CADHERIN"/>
</dbReference>
<feature type="compositionally biased region" description="Basic and acidic residues" evidence="13">
    <location>
        <begin position="1632"/>
        <end position="1641"/>
    </location>
</feature>
<dbReference type="InterPro" id="IPR015919">
    <property type="entry name" value="Cadherin-like_sf"/>
</dbReference>
<dbReference type="CDD" id="cd11304">
    <property type="entry name" value="Cadherin_repeat"/>
    <property type="match status" value="10"/>
</dbReference>
<evidence type="ECO:0000256" key="9">
    <source>
        <dbReference type="ARBA" id="ARBA00023136"/>
    </source>
</evidence>
<dbReference type="Pfam" id="PF23206">
    <property type="entry name" value="PCDH15_12th"/>
    <property type="match status" value="1"/>
</dbReference>
<dbReference type="PROSITE" id="PS50268">
    <property type="entry name" value="CADHERIN_2"/>
    <property type="match status" value="11"/>
</dbReference>
<evidence type="ECO:0000256" key="5">
    <source>
        <dbReference type="ARBA" id="ARBA00022737"/>
    </source>
</evidence>
<evidence type="ECO:0000313" key="16">
    <source>
        <dbReference type="Ensembl" id="ENSOKIP00005058312.1"/>
    </source>
</evidence>
<accession>A0A8C7MJ02</accession>
<keyword evidence="3 14" id="KW-0812">Transmembrane</keyword>
<evidence type="ECO:0000256" key="8">
    <source>
        <dbReference type="ARBA" id="ARBA00022989"/>
    </source>
</evidence>
<sequence>MVRNRRLQVNVISYFFSECKLSRTGPPATIVAIDEESPNGTLLVENMQIQGRAEDPGRTISLSLRDNYNHWVILDPVRQRLYLNSTGRALDRDPPSYIHSIVVQVQCTNELVGSIIRHEVRIVVRDRNDNTPQFQKPRYYVAINELTPVGTTIFSGFTGNNGALDIDDGPNGQIEYIIQYNPTDPMANRTFDIPLTLSGSMVLRERLNYEEITRYLVIIQANDRAPYPNERRTATTTLTVDVLDGDDLGPMFLPCSLVDNTRDCSPLTYRAHILELTDPSKVNPVNVTPIIQAVDQDRNIQPPSERPGILYSILIGKPEKYADFFSLNRTTAKLKLLKPLNRDLYQRFDLVIKAEQDNGHPLPAFANLQIEVLDENNQAPYFQDTTYQGFIIESAPVGTTLFADVSLTTPLGIKVLDNDIEEMKDPMVQISLDNYNTIFMLTPSGITRYLTLLKPVDREEQDSYTFTMMASDGVQESPTVTVHITVIDANDNTPTFLNSSYSVNVYTDIQPGETVLQLTALDADEGPNGLVTYKILAGNQGHFAINNRSGVITVMPGISLAVGRSYSLTVKAMDNGPESQRRSSITTVYIEVLPPNNQSPPRFPRLLYSLEVSEAMRTGATLLHLQAKDRERDPITYSIQSGDSHHLFELSRTSGLLVLGKPLDRETEDHYTLVVTASDGHPEGTSTATVNVVVTDVNDNDPVFDPLVPQNVTVTEEEANSFVGQVKATDPDAGVNGQVRYRLVNHADLFRVNSNGTISTAVPLDREVRGQYDLMVEAEDGAVEDPRRTTLTLSVTVLDVDDNSPVFSQPSYMVNLPENSPKNTVILQLTAKDSDLDSNVTFRIRTPEARQLFAVNPVTGELSVLQTLDFETLAATDHTFVVEALDSGGSMPPGLATVTVKITDMNDYSPVFSQVLYRGMVAPNAVKGTVVTTVHAEDLDPPGTPASRVRYRLDLDEDPYSGSIFDVNEVTGSVITRVNLNEEPNLVFSLIVVAYDDGEPVKVNKTLVVITVLQPSVIPVFTQEEYRFPPVSEMATVGKVVGVILAAAINQTIIYSIVEGNEEGVFRLNNSTGVFSTAKQLDYETNASYILKVEADSMEVVGSNLRAPSKTNTARVFIDVWDENDHPPVFTKPLYLGGVAEDAKTFTSVLQVQALDKDTGNYSSMQYRIIIPPTTDGKDGFVIEPYTGVIKTAIMYRNMRRSYFKFEVVATDNYGEGGLSSKAEVVVSVVNLLDMQVVVSNVAPTVVEQNKDKILERYVQDQIPGAKVVVESIGPQRFGDGFEQEDYSKSDLMVYAIDPLTNRAISRQELFKFLDGKLLDINKEFQPYLGRGGRILEIRTPDVVTSVKKAVQTVGYTEGALLALAIIIILCCIPAILIVIITYRQRQAECAKTARIQMALPTGKSVGAATNNLYEELGDSAYLLAFSCFPSTSLSLSNALFYPRQELSMESGIDPGQDYYTQDYYNYDHGYELPQYGSRRKLISPTGLYDEYGEVIYGRKKRIKLVVDREYETSSTGEDSAPEPQRNRLSNLTNHSNINGSVYLAQNGSVIRTRRCVHSNNIKVNSPVRLGKHFKKLDKLAVTHEERLPLNSPVATTSSVDKTLNTQPSSGSLASSTSGPESIASKSNIAKARSERSRNAEEQESPVDNEEVREPLESQSDRTQSDEEELWMGPWNNLHIPMTKL</sequence>
<dbReference type="GO" id="GO:0001750">
    <property type="term" value="C:photoreceptor outer segment"/>
    <property type="evidence" value="ECO:0007669"/>
    <property type="project" value="UniProtKB-ARBA"/>
</dbReference>
<dbReference type="Gene3D" id="2.60.40.60">
    <property type="entry name" value="Cadherins"/>
    <property type="match status" value="10"/>
</dbReference>